<evidence type="ECO:0000313" key="2">
    <source>
        <dbReference type="EMBL" id="GAA2639665.1"/>
    </source>
</evidence>
<protein>
    <recommendedName>
        <fullName evidence="4">Secreted protein</fullName>
    </recommendedName>
</protein>
<gene>
    <name evidence="2" type="ORF">GCM10010411_94900</name>
</gene>
<comment type="caution">
    <text evidence="2">The sequence shown here is derived from an EMBL/GenBank/DDBJ whole genome shotgun (WGS) entry which is preliminary data.</text>
</comment>
<reference evidence="3" key="1">
    <citation type="journal article" date="2019" name="Int. J. Syst. Evol. Microbiol.">
        <title>The Global Catalogue of Microorganisms (GCM) 10K type strain sequencing project: providing services to taxonomists for standard genome sequencing and annotation.</title>
        <authorList>
            <consortium name="The Broad Institute Genomics Platform"/>
            <consortium name="The Broad Institute Genome Sequencing Center for Infectious Disease"/>
            <person name="Wu L."/>
            <person name="Ma J."/>
        </authorList>
    </citation>
    <scope>NUCLEOTIDE SEQUENCE [LARGE SCALE GENOMIC DNA]</scope>
    <source>
        <strain evidence="3">JCM 6833</strain>
    </source>
</reference>
<keyword evidence="1" id="KW-0732">Signal</keyword>
<name>A0ABP6DAI7_9ACTN</name>
<accession>A0ABP6DAI7</accession>
<dbReference type="Proteomes" id="UP001501509">
    <property type="component" value="Unassembled WGS sequence"/>
</dbReference>
<sequence length="143" mass="15540">MAATRTTVLGIAAVACGASLLAAPPAQAHSQATGTPLAVSSVNDTTRTGGEPAKIAHRASKFKTRARCTWFFVSDHTSAGTRRVDGSCKGYSWIYVQSNRGWKSGWRAGRVVAGVTVPRGHKIRYSWHKTQRYETAHLFKHKT</sequence>
<dbReference type="RefSeq" id="WP_344549388.1">
    <property type="nucleotide sequence ID" value="NZ_BAAATD010000030.1"/>
</dbReference>
<organism evidence="2 3">
    <name type="scientific">Actinomadura fulvescens</name>
    <dbReference type="NCBI Taxonomy" id="46160"/>
    <lineage>
        <taxon>Bacteria</taxon>
        <taxon>Bacillati</taxon>
        <taxon>Actinomycetota</taxon>
        <taxon>Actinomycetes</taxon>
        <taxon>Streptosporangiales</taxon>
        <taxon>Thermomonosporaceae</taxon>
        <taxon>Actinomadura</taxon>
    </lineage>
</organism>
<dbReference type="PROSITE" id="PS51257">
    <property type="entry name" value="PROKAR_LIPOPROTEIN"/>
    <property type="match status" value="1"/>
</dbReference>
<evidence type="ECO:0000256" key="1">
    <source>
        <dbReference type="SAM" id="SignalP"/>
    </source>
</evidence>
<feature type="signal peptide" evidence="1">
    <location>
        <begin position="1"/>
        <end position="28"/>
    </location>
</feature>
<proteinExistence type="predicted"/>
<keyword evidence="3" id="KW-1185">Reference proteome</keyword>
<evidence type="ECO:0000313" key="3">
    <source>
        <dbReference type="Proteomes" id="UP001501509"/>
    </source>
</evidence>
<feature type="chain" id="PRO_5046888915" description="Secreted protein" evidence="1">
    <location>
        <begin position="29"/>
        <end position="143"/>
    </location>
</feature>
<evidence type="ECO:0008006" key="4">
    <source>
        <dbReference type="Google" id="ProtNLM"/>
    </source>
</evidence>
<dbReference type="EMBL" id="BAAATD010000030">
    <property type="protein sequence ID" value="GAA2639665.1"/>
    <property type="molecule type" value="Genomic_DNA"/>
</dbReference>